<evidence type="ECO:0000313" key="2">
    <source>
        <dbReference type="EMBL" id="PSN69426.1"/>
    </source>
</evidence>
<accession>A0A2T2NVX0</accession>
<keyword evidence="1" id="KW-1133">Transmembrane helix</keyword>
<proteinExistence type="predicted"/>
<protein>
    <submittedName>
        <fullName evidence="2">Uncharacterized protein</fullName>
    </submittedName>
</protein>
<feature type="transmembrane region" description="Helical" evidence="1">
    <location>
        <begin position="109"/>
        <end position="128"/>
    </location>
</feature>
<gene>
    <name evidence="2" type="ORF">BS50DRAFT_341690</name>
</gene>
<evidence type="ECO:0000256" key="1">
    <source>
        <dbReference type="SAM" id="Phobius"/>
    </source>
</evidence>
<sequence>MGKKRMSFVLVRMLMILYIPPLAPFPFFLLSSFFLSFMVPFFFSRARILALRENKEECSHGFVYVCMSAWLYVWMCVCMRVWADEYECTEPCNFPYRLRARVCVRVANATGPVSFLSFFSGLLSPGFLQKKKEMRCFLFWLGTRDHYCFLQCLFFLWILFGLGSFTLGWVARMWWYTL</sequence>
<name>A0A2T2NVX0_CORCC</name>
<keyword evidence="1" id="KW-0472">Membrane</keyword>
<feature type="transmembrane region" description="Helical" evidence="1">
    <location>
        <begin position="148"/>
        <end position="171"/>
    </location>
</feature>
<keyword evidence="3" id="KW-1185">Reference proteome</keyword>
<evidence type="ECO:0000313" key="3">
    <source>
        <dbReference type="Proteomes" id="UP000240883"/>
    </source>
</evidence>
<dbReference type="Proteomes" id="UP000240883">
    <property type="component" value="Unassembled WGS sequence"/>
</dbReference>
<reference evidence="2 3" key="1">
    <citation type="journal article" date="2018" name="Front. Microbiol.">
        <title>Genome-Wide Analysis of Corynespora cassiicola Leaf Fall Disease Putative Effectors.</title>
        <authorList>
            <person name="Lopez D."/>
            <person name="Ribeiro S."/>
            <person name="Label P."/>
            <person name="Fumanal B."/>
            <person name="Venisse J.S."/>
            <person name="Kohler A."/>
            <person name="de Oliveira R.R."/>
            <person name="Labutti K."/>
            <person name="Lipzen A."/>
            <person name="Lail K."/>
            <person name="Bauer D."/>
            <person name="Ohm R.A."/>
            <person name="Barry K.W."/>
            <person name="Spatafora J."/>
            <person name="Grigoriev I.V."/>
            <person name="Martin F.M."/>
            <person name="Pujade-Renaud V."/>
        </authorList>
    </citation>
    <scope>NUCLEOTIDE SEQUENCE [LARGE SCALE GENOMIC DNA]</scope>
    <source>
        <strain evidence="2 3">Philippines</strain>
    </source>
</reference>
<dbReference type="EMBL" id="KZ678133">
    <property type="protein sequence ID" value="PSN69426.1"/>
    <property type="molecule type" value="Genomic_DNA"/>
</dbReference>
<keyword evidence="1" id="KW-0812">Transmembrane</keyword>
<dbReference type="AlphaFoldDB" id="A0A2T2NVX0"/>
<feature type="transmembrane region" description="Helical" evidence="1">
    <location>
        <begin position="62"/>
        <end position="83"/>
    </location>
</feature>
<organism evidence="2 3">
    <name type="scientific">Corynespora cassiicola Philippines</name>
    <dbReference type="NCBI Taxonomy" id="1448308"/>
    <lineage>
        <taxon>Eukaryota</taxon>
        <taxon>Fungi</taxon>
        <taxon>Dikarya</taxon>
        <taxon>Ascomycota</taxon>
        <taxon>Pezizomycotina</taxon>
        <taxon>Dothideomycetes</taxon>
        <taxon>Pleosporomycetidae</taxon>
        <taxon>Pleosporales</taxon>
        <taxon>Corynesporascaceae</taxon>
        <taxon>Corynespora</taxon>
    </lineage>
</organism>